<reference evidence="2 4" key="1">
    <citation type="submission" date="2015-10" db="EMBL/GenBank/DDBJ databases">
        <title>The cercosporin biosynthetic gene cluster was horizontally transferred to several fungal lineages and shown to be expanded in Cercospora beticola based on microsynteny with recipient genomes.</title>
        <authorList>
            <person name="De Jonge R."/>
            <person name="Ebert M.K."/>
            <person name="Suttle J.C."/>
            <person name="Jurick Ii W.M."/>
            <person name="Secor G.A."/>
            <person name="Thomma B.P."/>
            <person name="Van De Peer Y."/>
            <person name="Bolton M.D."/>
        </authorList>
    </citation>
    <scope>NUCLEOTIDE SEQUENCE [LARGE SCALE GENOMIC DNA]</scope>
    <source>
        <strain evidence="2 4">09-40</strain>
    </source>
</reference>
<dbReference type="EMBL" id="CP134185">
    <property type="protein sequence ID" value="WPA98521.1"/>
    <property type="molecule type" value="Genomic_DNA"/>
</dbReference>
<protein>
    <submittedName>
        <fullName evidence="2">Uncharacterized protein</fullName>
    </submittedName>
</protein>
<evidence type="ECO:0000313" key="4">
    <source>
        <dbReference type="Proteomes" id="UP000230605"/>
    </source>
</evidence>
<sequence>MPVTTRSKKAAEGSAAVEVADTSAPDPKLAQNTRGRKSKAATKASKSAADAPTATANASKLEARKRKKAADAPAAAAAVAASPPPPEQPQASVSPLTARPTAPISSSTRRLKTPTPPGNRPHTSASPSPAKVLSTTPNGTLKDYRQVTGAKFPDLGPVRKEDYTRDVDEEDHLSGRRKGLSTSPDGSRTTRGARYSPPRRSPTLIPSSSDYVARPGAIPYEPPEPRREQPQKAFFRSWPNVLSSLAALLLVAWLIVADPGNWQAQAKLRFMNQQYHDSNARRIMIDPLGTSHIVEVNDISLSVSQFCVPNAGGSSTTSGIAKGVNINVANFREWNDLVRKSREPEISALYGMFHDKIPGAEKTAQLSTDLEARMCEFADELVGKGLAHEKTRSFASKLRSYRESATRLNPTQTPDSNKAYDMAKRLWAAARPGDWDHGLVEGAFTDLKEYLESQQQLALAMSEQSSEVFADYARFIKFYRAYQKTPGEAEYKRQVACRDLYVRKWPKWGYNCDRTSHAHLLAPVKGDRDPAIMRSMASQYYLQEAGTIWNNYAKHLGDGLSLLADMPKLKKDLAAEGIPARIEHLVSLLDNLANQADNTAVLLQDAYERKYAVPIDFEAKPDDGIIRYTRPESGRCNACNERTLSSWSSSSIARASADELWSSLYDNDDEQATETTKPAWASHLTTASSDSRPTSERRPEITTSTQLVKIVDIQWH</sequence>
<feature type="compositionally biased region" description="Basic and acidic residues" evidence="1">
    <location>
        <begin position="157"/>
        <end position="166"/>
    </location>
</feature>
<keyword evidence="5" id="KW-1185">Reference proteome</keyword>
<dbReference type="EMBL" id="LKMD01000102">
    <property type="protein sequence ID" value="PIA97090.1"/>
    <property type="molecule type" value="Genomic_DNA"/>
</dbReference>
<dbReference type="AlphaFoldDB" id="A0A2G5HX39"/>
<dbReference type="Proteomes" id="UP001302367">
    <property type="component" value="Chromosome 2"/>
</dbReference>
<dbReference type="OrthoDB" id="3644109at2759"/>
<gene>
    <name evidence="2" type="ORF">CB0940_05924</name>
    <name evidence="3" type="ORF">RHO25_003133</name>
</gene>
<proteinExistence type="predicted"/>
<feature type="region of interest" description="Disordered" evidence="1">
    <location>
        <begin position="672"/>
        <end position="703"/>
    </location>
</feature>
<feature type="compositionally biased region" description="Polar residues" evidence="1">
    <location>
        <begin position="683"/>
        <end position="692"/>
    </location>
</feature>
<feature type="compositionally biased region" description="Polar residues" evidence="1">
    <location>
        <begin position="180"/>
        <end position="190"/>
    </location>
</feature>
<evidence type="ECO:0000313" key="5">
    <source>
        <dbReference type="Proteomes" id="UP001302367"/>
    </source>
</evidence>
<organism evidence="2 4">
    <name type="scientific">Cercospora beticola</name>
    <name type="common">Sugarbeet leaf spot fungus</name>
    <dbReference type="NCBI Taxonomy" id="122368"/>
    <lineage>
        <taxon>Eukaryota</taxon>
        <taxon>Fungi</taxon>
        <taxon>Dikarya</taxon>
        <taxon>Ascomycota</taxon>
        <taxon>Pezizomycotina</taxon>
        <taxon>Dothideomycetes</taxon>
        <taxon>Dothideomycetidae</taxon>
        <taxon>Mycosphaerellales</taxon>
        <taxon>Mycosphaerellaceae</taxon>
        <taxon>Cercospora</taxon>
    </lineage>
</organism>
<name>A0A2G5HX39_CERBT</name>
<feature type="compositionally biased region" description="Low complexity" evidence="1">
    <location>
        <begin position="71"/>
        <end position="81"/>
    </location>
</feature>
<feature type="compositionally biased region" description="Low complexity" evidence="1">
    <location>
        <begin position="41"/>
        <end position="60"/>
    </location>
</feature>
<evidence type="ECO:0000256" key="1">
    <source>
        <dbReference type="SAM" id="MobiDB-lite"/>
    </source>
</evidence>
<reference evidence="3 5" key="2">
    <citation type="submission" date="2023-09" db="EMBL/GenBank/DDBJ databases">
        <title>Complete-Gapless Cercospora beticola genome.</title>
        <authorList>
            <person name="Wyatt N.A."/>
            <person name="Spanner R.E."/>
            <person name="Bolton M.D."/>
        </authorList>
    </citation>
    <scope>NUCLEOTIDE SEQUENCE [LARGE SCALE GENOMIC DNA]</scope>
    <source>
        <strain evidence="3">Cb09-40</strain>
    </source>
</reference>
<feature type="region of interest" description="Disordered" evidence="1">
    <location>
        <begin position="1"/>
        <end position="228"/>
    </location>
</feature>
<feature type="compositionally biased region" description="Polar residues" evidence="1">
    <location>
        <begin position="121"/>
        <end position="139"/>
    </location>
</feature>
<evidence type="ECO:0000313" key="2">
    <source>
        <dbReference type="EMBL" id="PIA97090.1"/>
    </source>
</evidence>
<evidence type="ECO:0000313" key="3">
    <source>
        <dbReference type="EMBL" id="WPA98521.1"/>
    </source>
</evidence>
<dbReference type="Proteomes" id="UP000230605">
    <property type="component" value="Chromosome 2"/>
</dbReference>
<accession>A0A2G5HX39</accession>